<dbReference type="Proteomes" id="UP000002899">
    <property type="component" value="Chromosome II"/>
</dbReference>
<reference evidence="3 4" key="1">
    <citation type="journal article" date="2012" name="Nucleic Acids Res.">
        <title>Sequencing of the smallest Apicomplexan genome from the human pathogen Babesia microti.</title>
        <authorList>
            <person name="Cornillot E."/>
            <person name="Hadj-Kaddour K."/>
            <person name="Dassouli A."/>
            <person name="Noel B."/>
            <person name="Ranwez V."/>
            <person name="Vacherie B."/>
            <person name="Augagneur Y."/>
            <person name="Bres V."/>
            <person name="Duclos A."/>
            <person name="Randazzo S."/>
            <person name="Carcy B."/>
            <person name="Debierre-Grockiego F."/>
            <person name="Delbecq S."/>
            <person name="Moubri-Menage K."/>
            <person name="Shams-Eldin H."/>
            <person name="Usmani-Brown S."/>
            <person name="Bringaud F."/>
            <person name="Wincker P."/>
            <person name="Vivares C.P."/>
            <person name="Schwarz R.T."/>
            <person name="Schetters T.P."/>
            <person name="Krause P.J."/>
            <person name="Gorenflot A."/>
            <person name="Berry V."/>
            <person name="Barbe V."/>
            <person name="Ben Mamoun C."/>
        </authorList>
    </citation>
    <scope>NUCLEOTIDE SEQUENCE [LARGE SCALE GENOMIC DNA]</scope>
    <source>
        <strain evidence="3 4">RI</strain>
    </source>
</reference>
<dbReference type="RefSeq" id="XP_012648498.1">
    <property type="nucleotide sequence ID" value="XM_012793044.1"/>
</dbReference>
<evidence type="ECO:0000313" key="3">
    <source>
        <dbReference type="EMBL" id="CCF73889.1"/>
    </source>
</evidence>
<name>I7JAP8_BABMR</name>
<dbReference type="VEuPathDB" id="PiroplasmaDB:BMR1_02g03695"/>
<dbReference type="GeneID" id="24424521"/>
<reference evidence="3 4" key="3">
    <citation type="journal article" date="2016" name="Sci. Rep.">
        <title>Genome-wide diversity and gene expression profiling of Babesia microti isolates identify polymorphic genes that mediate host-pathogen interactions.</title>
        <authorList>
            <person name="Silva J.C."/>
            <person name="Cornillot E."/>
            <person name="McCracken C."/>
            <person name="Usmani-Brown S."/>
            <person name="Dwivedi A."/>
            <person name="Ifeonu O.O."/>
            <person name="Crabtree J."/>
            <person name="Gotia H.T."/>
            <person name="Virji A.Z."/>
            <person name="Reynes C."/>
            <person name="Colinge J."/>
            <person name="Kumar V."/>
            <person name="Lawres L."/>
            <person name="Pazzi J.E."/>
            <person name="Pablo J.V."/>
            <person name="Hung C."/>
            <person name="Brancato J."/>
            <person name="Kumari P."/>
            <person name="Orvis J."/>
            <person name="Tretina K."/>
            <person name="Chibucos M."/>
            <person name="Ott S."/>
            <person name="Sadzewicz L."/>
            <person name="Sengamalay N."/>
            <person name="Shetty A.C."/>
            <person name="Su Q."/>
            <person name="Tallon L."/>
            <person name="Fraser C.M."/>
            <person name="Frutos R."/>
            <person name="Molina D.M."/>
            <person name="Krause P.J."/>
            <person name="Ben Mamoun C."/>
        </authorList>
    </citation>
    <scope>NUCLEOTIDE SEQUENCE [LARGE SCALE GENOMIC DNA]</scope>
    <source>
        <strain evidence="3 4">RI</strain>
    </source>
</reference>
<evidence type="ECO:0000313" key="4">
    <source>
        <dbReference type="Proteomes" id="UP000002899"/>
    </source>
</evidence>
<feature type="compositionally biased region" description="Polar residues" evidence="1">
    <location>
        <begin position="624"/>
        <end position="633"/>
    </location>
</feature>
<dbReference type="InterPro" id="IPR017884">
    <property type="entry name" value="SANT_dom"/>
</dbReference>
<dbReference type="PROSITE" id="PS51293">
    <property type="entry name" value="SANT"/>
    <property type="match status" value="1"/>
</dbReference>
<evidence type="ECO:0000256" key="1">
    <source>
        <dbReference type="SAM" id="MobiDB-lite"/>
    </source>
</evidence>
<feature type="compositionally biased region" description="Polar residues" evidence="1">
    <location>
        <begin position="86"/>
        <end position="97"/>
    </location>
</feature>
<keyword evidence="4" id="KW-1185">Reference proteome</keyword>
<gene>
    <name evidence="3" type="ORF">BMR1_02g03695</name>
</gene>
<dbReference type="OrthoDB" id="10258692at2759"/>
<reference evidence="3 4" key="2">
    <citation type="journal article" date="2013" name="PLoS ONE">
        <title>Whole genome mapping and re-organization of the nuclear and mitochondrial genomes of Babesia microti isolates.</title>
        <authorList>
            <person name="Cornillot E."/>
            <person name="Dassouli A."/>
            <person name="Garg A."/>
            <person name="Pachikara N."/>
            <person name="Randazzo S."/>
            <person name="Depoix D."/>
            <person name="Carcy B."/>
            <person name="Delbecq S."/>
            <person name="Frutos R."/>
            <person name="Silva J.C."/>
            <person name="Sutton R."/>
            <person name="Krause P.J."/>
            <person name="Mamoun C.B."/>
        </authorList>
    </citation>
    <scope>NUCLEOTIDE SEQUENCE [LARGE SCALE GENOMIC DNA]</scope>
    <source>
        <strain evidence="3 4">RI</strain>
    </source>
</reference>
<organism evidence="3 4">
    <name type="scientific">Babesia microti (strain RI)</name>
    <dbReference type="NCBI Taxonomy" id="1133968"/>
    <lineage>
        <taxon>Eukaryota</taxon>
        <taxon>Sar</taxon>
        <taxon>Alveolata</taxon>
        <taxon>Apicomplexa</taxon>
        <taxon>Aconoidasida</taxon>
        <taxon>Piroplasmida</taxon>
        <taxon>Babesiidae</taxon>
        <taxon>Babesia</taxon>
    </lineage>
</organism>
<dbReference type="InterPro" id="IPR009057">
    <property type="entry name" value="Homeodomain-like_sf"/>
</dbReference>
<dbReference type="EMBL" id="FO082872">
    <property type="protein sequence ID" value="CCF73889.1"/>
    <property type="molecule type" value="Genomic_DNA"/>
</dbReference>
<feature type="domain" description="SANT" evidence="2">
    <location>
        <begin position="687"/>
        <end position="738"/>
    </location>
</feature>
<dbReference type="Gene3D" id="1.10.10.60">
    <property type="entry name" value="Homeodomain-like"/>
    <property type="match status" value="1"/>
</dbReference>
<protein>
    <submittedName>
        <fullName evidence="3">Phosphatidylinositol glycan, class T</fullName>
    </submittedName>
</protein>
<proteinExistence type="predicted"/>
<feature type="region of interest" description="Disordered" evidence="1">
    <location>
        <begin position="616"/>
        <end position="639"/>
    </location>
</feature>
<dbReference type="KEGG" id="bmic:BMR1_02g03695"/>
<accession>I7JAP8</accession>
<sequence>MLEATLRAAEMAMRDLATILLWGPVSRRQIVCSPMMLGNANKRGENILETSNPFNPYHRHNGVAPFHKIYDETSTGENGSSRRDSSSFQTDSPPSTDNLMEKFAFNNLKLELENTKNTTAINTIGEICNEHITKFANSDRQGTTINNLEEICNHLQKIKNHIESDISLLKCEKSLLDSPSSTILNTVEYISPRNKLDHNYSNSFASNEILAGTENTEAQNSDQEDALSFLKITTKQSTKGELLRSAIPIDTMNNDIKSQKHFTINRYKAFVNTFAFLSDLASVGVSIIKLVKGDSLEEWEKGSSPLVYFEPIIQDATDYISDQPQISSKKRFVLRLRKEAFDKPFLDSLPLKGKLKLMMKNSSSAGPGSAATPTNDITAKDFTPPSHSDILYLDTIKFQTILNLLPQADPDTQLIQEVLTLEISPLDIFLGTFPSFEHVEVSIYLPYLPSTHSDVNFELWDIRAATRVGTFLSTRQRMINRTLRAEASAYKKQAELNRQRQLLIDAKIRTNGWYDIFAWGCLPVRAIDSPDQFVPLPAGYCHGDKEFPYNNAAKPLSEAAEYQGRAGNDKRNVWMQSSYFNLTGAPLFWRNSAIMEMGARCRPIEAGKPIIRCRRDRGRKADQTMPSPSTPTDGNDEPVNYPIDTLNCRQGNKFTLYRRLFSLENVVRVGNTLNRDKDPIFTYYEKNINSVWTFAQVRTFIIKYLLYPKNFIKIASFLDSKSVGDCIDFYYKFKYKLRLKERLADIKLRSLGATIIKSKQDIKRHQKRDFHLIDALFSDQIPRGLFSPISWPPDHATYLDNIICADALYVYSDRTPRRLFSQNSWPNDRPSSVHALDWRRLYHPLYHLDNLREGYFLPIDVNALFTTQPLVVPTSYLPTNPHVLTLRGSIHLNRTPRPADENCVDFAVCYALAELARFPPDTSRSMESSINEGGQVSIPCVAAEEKAHRPIDNQPIDGRGVSRLSGVAWKLMDPIPPITALPDYSKTQLEATPIVGFHSRLLEAIPVEGLSRETGMMPGNGVEPLERGSGFLQHRNRNIKKDGLITSDEECSVLAEDSAIFDLERLNISLK</sequence>
<dbReference type="SUPFAM" id="SSF46689">
    <property type="entry name" value="Homeodomain-like"/>
    <property type="match status" value="1"/>
</dbReference>
<dbReference type="AlphaFoldDB" id="I7JAP8"/>
<feature type="region of interest" description="Disordered" evidence="1">
    <location>
        <begin position="71"/>
        <end position="97"/>
    </location>
</feature>
<evidence type="ECO:0000259" key="2">
    <source>
        <dbReference type="PROSITE" id="PS51293"/>
    </source>
</evidence>